<feature type="signal peptide" evidence="2">
    <location>
        <begin position="1"/>
        <end position="17"/>
    </location>
</feature>
<evidence type="ECO:0008006" key="5">
    <source>
        <dbReference type="Google" id="ProtNLM"/>
    </source>
</evidence>
<dbReference type="Proteomes" id="UP000324222">
    <property type="component" value="Unassembled WGS sequence"/>
</dbReference>
<feature type="compositionally biased region" description="Low complexity" evidence="1">
    <location>
        <begin position="103"/>
        <end position="112"/>
    </location>
</feature>
<organism evidence="3 4">
    <name type="scientific">Portunus trituberculatus</name>
    <name type="common">Swimming crab</name>
    <name type="synonym">Neptunus trituberculatus</name>
    <dbReference type="NCBI Taxonomy" id="210409"/>
    <lineage>
        <taxon>Eukaryota</taxon>
        <taxon>Metazoa</taxon>
        <taxon>Ecdysozoa</taxon>
        <taxon>Arthropoda</taxon>
        <taxon>Crustacea</taxon>
        <taxon>Multicrustacea</taxon>
        <taxon>Malacostraca</taxon>
        <taxon>Eumalacostraca</taxon>
        <taxon>Eucarida</taxon>
        <taxon>Decapoda</taxon>
        <taxon>Pleocyemata</taxon>
        <taxon>Brachyura</taxon>
        <taxon>Eubrachyura</taxon>
        <taxon>Portunoidea</taxon>
        <taxon>Portunidae</taxon>
        <taxon>Portuninae</taxon>
        <taxon>Portunus</taxon>
    </lineage>
</organism>
<evidence type="ECO:0000313" key="4">
    <source>
        <dbReference type="Proteomes" id="UP000324222"/>
    </source>
</evidence>
<dbReference type="EMBL" id="VSRR010024623">
    <property type="protein sequence ID" value="MPC66328.1"/>
    <property type="molecule type" value="Genomic_DNA"/>
</dbReference>
<sequence length="112" mass="11750">MSSALLTLGCLSLLSEAKRDLYLVRLQASITATPLPPPALTLAEGRGSGGECDTARVMVGEGGRKGQREELRGGMGVRFSRVVSSAIVPRPPLSSPSPPLSPPTRLLNLPFI</sequence>
<evidence type="ECO:0000313" key="3">
    <source>
        <dbReference type="EMBL" id="MPC66328.1"/>
    </source>
</evidence>
<gene>
    <name evidence="3" type="ORF">E2C01_060475</name>
</gene>
<proteinExistence type="predicted"/>
<feature type="compositionally biased region" description="Pro residues" evidence="1">
    <location>
        <begin position="89"/>
        <end position="102"/>
    </location>
</feature>
<feature type="chain" id="PRO_5022819815" description="Secreted protein" evidence="2">
    <location>
        <begin position="18"/>
        <end position="112"/>
    </location>
</feature>
<keyword evidence="4" id="KW-1185">Reference proteome</keyword>
<keyword evidence="2" id="KW-0732">Signal</keyword>
<dbReference type="AlphaFoldDB" id="A0A5B7HBI7"/>
<name>A0A5B7HBI7_PORTR</name>
<reference evidence="3 4" key="1">
    <citation type="submission" date="2019-05" db="EMBL/GenBank/DDBJ databases">
        <title>Another draft genome of Portunus trituberculatus and its Hox gene families provides insights of decapod evolution.</title>
        <authorList>
            <person name="Jeong J.-H."/>
            <person name="Song I."/>
            <person name="Kim S."/>
            <person name="Choi T."/>
            <person name="Kim D."/>
            <person name="Ryu S."/>
            <person name="Kim W."/>
        </authorList>
    </citation>
    <scope>NUCLEOTIDE SEQUENCE [LARGE SCALE GENOMIC DNA]</scope>
    <source>
        <tissue evidence="3">Muscle</tissue>
    </source>
</reference>
<comment type="caution">
    <text evidence="3">The sequence shown here is derived from an EMBL/GenBank/DDBJ whole genome shotgun (WGS) entry which is preliminary data.</text>
</comment>
<evidence type="ECO:0000256" key="1">
    <source>
        <dbReference type="SAM" id="MobiDB-lite"/>
    </source>
</evidence>
<evidence type="ECO:0000256" key="2">
    <source>
        <dbReference type="SAM" id="SignalP"/>
    </source>
</evidence>
<protein>
    <recommendedName>
        <fullName evidence="5">Secreted protein</fullName>
    </recommendedName>
</protein>
<accession>A0A5B7HBI7</accession>
<feature type="region of interest" description="Disordered" evidence="1">
    <location>
        <begin position="88"/>
        <end position="112"/>
    </location>
</feature>